<dbReference type="HAMAP" id="MF_00004">
    <property type="entry name" value="Aden_phosphoribosyltr"/>
    <property type="match status" value="1"/>
</dbReference>
<dbReference type="AlphaFoldDB" id="A0A0C3AMV2"/>
<comment type="pathway">
    <text evidence="4">Purine metabolism; AMP biosynthesis via salvage pathway; AMP from adenine: step 1/1.</text>
</comment>
<comment type="similarity">
    <text evidence="5">Belongs to the purine/pyrimidine phosphoribosyltransferase family.</text>
</comment>
<dbReference type="GO" id="GO:0006166">
    <property type="term" value="P:purine ribonucleoside salvage"/>
    <property type="evidence" value="ECO:0007669"/>
    <property type="project" value="UniProtKB-KW"/>
</dbReference>
<sequence>MADVQKIRDKLAVHPDFPKKGINFLDLFPVFRDPVLTELLISHFITRIVSVTLPRSGVSKIDAIVGLDARGFLLGPIIALRLGAAFVPVRKQGKLPGKTVQAEYQKEYGADIFEMQAESISPGSSVIIIDDLIATGGSAQAAGELVKKMGGNTLEYLFVIGLTFLKGGEKLDAPSYAMIECDD</sequence>
<dbReference type="PANTHER" id="PTHR32315:SF3">
    <property type="entry name" value="ADENINE PHOSPHORIBOSYLTRANSFERASE"/>
    <property type="match status" value="1"/>
</dbReference>
<keyword evidence="8" id="KW-0328">Glycosyltransferase</keyword>
<dbReference type="Proteomes" id="UP000054097">
    <property type="component" value="Unassembled WGS sequence"/>
</dbReference>
<evidence type="ECO:0000256" key="5">
    <source>
        <dbReference type="ARBA" id="ARBA00008391"/>
    </source>
</evidence>
<dbReference type="InterPro" id="IPR029057">
    <property type="entry name" value="PRTase-like"/>
</dbReference>
<organism evidence="12 13">
    <name type="scientific">Serendipita vermifera MAFF 305830</name>
    <dbReference type="NCBI Taxonomy" id="933852"/>
    <lineage>
        <taxon>Eukaryota</taxon>
        <taxon>Fungi</taxon>
        <taxon>Dikarya</taxon>
        <taxon>Basidiomycota</taxon>
        <taxon>Agaricomycotina</taxon>
        <taxon>Agaricomycetes</taxon>
        <taxon>Sebacinales</taxon>
        <taxon>Serendipitaceae</taxon>
        <taxon>Serendipita</taxon>
    </lineage>
</organism>
<dbReference type="CDD" id="cd06223">
    <property type="entry name" value="PRTases_typeI"/>
    <property type="match status" value="1"/>
</dbReference>
<name>A0A0C3AMV2_SERVB</name>
<dbReference type="InterPro" id="IPR005764">
    <property type="entry name" value="Ade_phspho_trans"/>
</dbReference>
<dbReference type="Gene3D" id="3.40.50.2020">
    <property type="match status" value="1"/>
</dbReference>
<keyword evidence="13" id="KW-1185">Reference proteome</keyword>
<comment type="catalytic activity">
    <reaction evidence="1">
        <text>AMP + diphosphate = 5-phospho-alpha-D-ribose 1-diphosphate + adenine</text>
        <dbReference type="Rhea" id="RHEA:16609"/>
        <dbReference type="ChEBI" id="CHEBI:16708"/>
        <dbReference type="ChEBI" id="CHEBI:33019"/>
        <dbReference type="ChEBI" id="CHEBI:58017"/>
        <dbReference type="ChEBI" id="CHEBI:456215"/>
        <dbReference type="EC" id="2.4.2.7"/>
    </reaction>
</comment>
<keyword evidence="7" id="KW-0963">Cytoplasm</keyword>
<dbReference type="HOGENOM" id="CLU_063339_1_0_1"/>
<evidence type="ECO:0000313" key="13">
    <source>
        <dbReference type="Proteomes" id="UP000054097"/>
    </source>
</evidence>
<accession>A0A0C3AMV2</accession>
<dbReference type="PANTHER" id="PTHR32315">
    <property type="entry name" value="ADENINE PHOSPHORIBOSYLTRANSFERASE"/>
    <property type="match status" value="1"/>
</dbReference>
<reference evidence="12 13" key="1">
    <citation type="submission" date="2014-04" db="EMBL/GenBank/DDBJ databases">
        <authorList>
            <consortium name="DOE Joint Genome Institute"/>
            <person name="Kuo A."/>
            <person name="Zuccaro A."/>
            <person name="Kohler A."/>
            <person name="Nagy L.G."/>
            <person name="Floudas D."/>
            <person name="Copeland A."/>
            <person name="Barry K.W."/>
            <person name="Cichocki N."/>
            <person name="Veneault-Fourrey C."/>
            <person name="LaButti K."/>
            <person name="Lindquist E.A."/>
            <person name="Lipzen A."/>
            <person name="Lundell T."/>
            <person name="Morin E."/>
            <person name="Murat C."/>
            <person name="Sun H."/>
            <person name="Tunlid A."/>
            <person name="Henrissat B."/>
            <person name="Grigoriev I.V."/>
            <person name="Hibbett D.S."/>
            <person name="Martin F."/>
            <person name="Nordberg H.P."/>
            <person name="Cantor M.N."/>
            <person name="Hua S.X."/>
        </authorList>
    </citation>
    <scope>NUCLEOTIDE SEQUENCE [LARGE SCALE GENOMIC DNA]</scope>
    <source>
        <strain evidence="12 13">MAFF 305830</strain>
    </source>
</reference>
<gene>
    <name evidence="12" type="ORF">M408DRAFT_104977</name>
</gene>
<evidence type="ECO:0000256" key="10">
    <source>
        <dbReference type="ARBA" id="ARBA00022726"/>
    </source>
</evidence>
<dbReference type="GO" id="GO:0003999">
    <property type="term" value="F:adenine phosphoribosyltransferase activity"/>
    <property type="evidence" value="ECO:0007669"/>
    <property type="project" value="UniProtKB-EC"/>
</dbReference>
<evidence type="ECO:0000256" key="6">
    <source>
        <dbReference type="ARBA" id="ARBA00011893"/>
    </source>
</evidence>
<evidence type="ECO:0000256" key="3">
    <source>
        <dbReference type="ARBA" id="ARBA00004496"/>
    </source>
</evidence>
<evidence type="ECO:0000256" key="1">
    <source>
        <dbReference type="ARBA" id="ARBA00000868"/>
    </source>
</evidence>
<evidence type="ECO:0000256" key="2">
    <source>
        <dbReference type="ARBA" id="ARBA00003968"/>
    </source>
</evidence>
<dbReference type="GO" id="GO:0002055">
    <property type="term" value="F:adenine binding"/>
    <property type="evidence" value="ECO:0007669"/>
    <property type="project" value="TreeGrafter"/>
</dbReference>
<dbReference type="SUPFAM" id="SSF53271">
    <property type="entry name" value="PRTase-like"/>
    <property type="match status" value="1"/>
</dbReference>
<dbReference type="Pfam" id="PF00156">
    <property type="entry name" value="Pribosyltran"/>
    <property type="match status" value="1"/>
</dbReference>
<reference evidence="13" key="2">
    <citation type="submission" date="2015-01" db="EMBL/GenBank/DDBJ databases">
        <title>Evolutionary Origins and Diversification of the Mycorrhizal Mutualists.</title>
        <authorList>
            <consortium name="DOE Joint Genome Institute"/>
            <consortium name="Mycorrhizal Genomics Consortium"/>
            <person name="Kohler A."/>
            <person name="Kuo A."/>
            <person name="Nagy L.G."/>
            <person name="Floudas D."/>
            <person name="Copeland A."/>
            <person name="Barry K.W."/>
            <person name="Cichocki N."/>
            <person name="Veneault-Fourrey C."/>
            <person name="LaButti K."/>
            <person name="Lindquist E.A."/>
            <person name="Lipzen A."/>
            <person name="Lundell T."/>
            <person name="Morin E."/>
            <person name="Murat C."/>
            <person name="Riley R."/>
            <person name="Ohm R."/>
            <person name="Sun H."/>
            <person name="Tunlid A."/>
            <person name="Henrissat B."/>
            <person name="Grigoriev I.V."/>
            <person name="Hibbett D.S."/>
            <person name="Martin F."/>
        </authorList>
    </citation>
    <scope>NUCLEOTIDE SEQUENCE [LARGE SCALE GENOMIC DNA]</scope>
    <source>
        <strain evidence="13">MAFF 305830</strain>
    </source>
</reference>
<evidence type="ECO:0000256" key="7">
    <source>
        <dbReference type="ARBA" id="ARBA00022490"/>
    </source>
</evidence>
<dbReference type="InterPro" id="IPR000836">
    <property type="entry name" value="PRTase_dom"/>
</dbReference>
<evidence type="ECO:0000259" key="11">
    <source>
        <dbReference type="Pfam" id="PF00156"/>
    </source>
</evidence>
<keyword evidence="10" id="KW-0660">Purine salvage</keyword>
<dbReference type="EMBL" id="KN824385">
    <property type="protein sequence ID" value="KIM21364.1"/>
    <property type="molecule type" value="Genomic_DNA"/>
</dbReference>
<feature type="domain" description="Phosphoribosyltransferase" evidence="11">
    <location>
        <begin position="60"/>
        <end position="155"/>
    </location>
</feature>
<proteinExistence type="inferred from homology"/>
<dbReference type="STRING" id="933852.A0A0C3AMV2"/>
<dbReference type="GO" id="GO:0016208">
    <property type="term" value="F:AMP binding"/>
    <property type="evidence" value="ECO:0007669"/>
    <property type="project" value="TreeGrafter"/>
</dbReference>
<dbReference type="OrthoDB" id="363185at2759"/>
<comment type="function">
    <text evidence="2">Catalyzes a salvage reaction resulting in the formation of AMP, that is energically less costly than de novo synthesis.</text>
</comment>
<evidence type="ECO:0000256" key="8">
    <source>
        <dbReference type="ARBA" id="ARBA00022676"/>
    </source>
</evidence>
<dbReference type="GO" id="GO:0006168">
    <property type="term" value="P:adenine salvage"/>
    <property type="evidence" value="ECO:0007669"/>
    <property type="project" value="InterPro"/>
</dbReference>
<evidence type="ECO:0000256" key="9">
    <source>
        <dbReference type="ARBA" id="ARBA00022679"/>
    </source>
</evidence>
<comment type="subcellular location">
    <subcellularLocation>
        <location evidence="3">Cytoplasm</location>
    </subcellularLocation>
</comment>
<dbReference type="FunFam" id="3.40.50.2020:FF:000021">
    <property type="entry name" value="Adenine phosphoribosyltransferase"/>
    <property type="match status" value="1"/>
</dbReference>
<dbReference type="GO" id="GO:0005737">
    <property type="term" value="C:cytoplasm"/>
    <property type="evidence" value="ECO:0007669"/>
    <property type="project" value="UniProtKB-SubCell"/>
</dbReference>
<dbReference type="UniPathway" id="UPA00588">
    <property type="reaction ID" value="UER00646"/>
</dbReference>
<dbReference type="NCBIfam" id="NF002636">
    <property type="entry name" value="PRK02304.1-5"/>
    <property type="match status" value="1"/>
</dbReference>
<keyword evidence="9" id="KW-0808">Transferase</keyword>
<dbReference type="EC" id="2.4.2.7" evidence="6"/>
<evidence type="ECO:0000313" key="12">
    <source>
        <dbReference type="EMBL" id="KIM21364.1"/>
    </source>
</evidence>
<dbReference type="GO" id="GO:0044209">
    <property type="term" value="P:AMP salvage"/>
    <property type="evidence" value="ECO:0007669"/>
    <property type="project" value="UniProtKB-UniPathway"/>
</dbReference>
<evidence type="ECO:0000256" key="4">
    <source>
        <dbReference type="ARBA" id="ARBA00004659"/>
    </source>
</evidence>
<protein>
    <recommendedName>
        <fullName evidence="6">adenine phosphoribosyltransferase</fullName>
        <ecNumber evidence="6">2.4.2.7</ecNumber>
    </recommendedName>
</protein>
<dbReference type="InterPro" id="IPR050054">
    <property type="entry name" value="UPRTase/APRTase"/>
</dbReference>